<dbReference type="EMBL" id="JSAM01000034">
    <property type="protein sequence ID" value="KIA78166.1"/>
    <property type="molecule type" value="Genomic_DNA"/>
</dbReference>
<keyword evidence="1 8" id="KW-0597">Phosphoprotein</keyword>
<dbReference type="InterPro" id="IPR025662">
    <property type="entry name" value="Sigma_54_int_dom_ATP-bd_1"/>
</dbReference>
<dbReference type="SMART" id="SM00448">
    <property type="entry name" value="REC"/>
    <property type="match status" value="1"/>
</dbReference>
<reference evidence="11 12" key="1">
    <citation type="journal article" date="2014" name="Mol. Biol. Evol.">
        <title>Massive expansion of Ubiquitination-related gene families within the Chlamydiae.</title>
        <authorList>
            <person name="Domman D."/>
            <person name="Collingro A."/>
            <person name="Lagkouvardos I."/>
            <person name="Gehre L."/>
            <person name="Weinmaier T."/>
            <person name="Rattei T."/>
            <person name="Subtil A."/>
            <person name="Horn M."/>
        </authorList>
    </citation>
    <scope>NUCLEOTIDE SEQUENCE [LARGE SCALE GENOMIC DNA]</scope>
    <source>
        <strain evidence="11 12">OEW1</strain>
    </source>
</reference>
<dbReference type="InterPro" id="IPR025943">
    <property type="entry name" value="Sigma_54_int_dom_ATP-bd_2"/>
</dbReference>
<dbReference type="InterPro" id="IPR027417">
    <property type="entry name" value="P-loop_NTPase"/>
</dbReference>
<keyword evidence="2" id="KW-0547">Nucleotide-binding</keyword>
<proteinExistence type="predicted"/>
<dbReference type="Gene3D" id="3.40.50.2300">
    <property type="match status" value="1"/>
</dbReference>
<evidence type="ECO:0000256" key="2">
    <source>
        <dbReference type="ARBA" id="ARBA00022741"/>
    </source>
</evidence>
<evidence type="ECO:0000313" key="12">
    <source>
        <dbReference type="Proteomes" id="UP000031307"/>
    </source>
</evidence>
<feature type="domain" description="Sigma-54 factor interaction" evidence="9">
    <location>
        <begin position="152"/>
        <end position="381"/>
    </location>
</feature>
<dbReference type="PROSITE" id="PS50110">
    <property type="entry name" value="RESPONSE_REGULATORY"/>
    <property type="match status" value="1"/>
</dbReference>
<feature type="domain" description="Response regulatory" evidence="10">
    <location>
        <begin position="11"/>
        <end position="125"/>
    </location>
</feature>
<dbReference type="Pfam" id="PF02954">
    <property type="entry name" value="HTH_8"/>
    <property type="match status" value="1"/>
</dbReference>
<evidence type="ECO:0000256" key="4">
    <source>
        <dbReference type="ARBA" id="ARBA00023012"/>
    </source>
</evidence>
<organism evidence="11 12">
    <name type="scientific">Parachlamydia acanthamoebae</name>
    <dbReference type="NCBI Taxonomy" id="83552"/>
    <lineage>
        <taxon>Bacteria</taxon>
        <taxon>Pseudomonadati</taxon>
        <taxon>Chlamydiota</taxon>
        <taxon>Chlamydiia</taxon>
        <taxon>Parachlamydiales</taxon>
        <taxon>Parachlamydiaceae</taxon>
        <taxon>Parachlamydia</taxon>
    </lineage>
</organism>
<dbReference type="InterPro" id="IPR025944">
    <property type="entry name" value="Sigma_54_int_dom_CS"/>
</dbReference>
<dbReference type="InterPro" id="IPR011006">
    <property type="entry name" value="CheY-like_superfamily"/>
</dbReference>
<dbReference type="Pfam" id="PF00158">
    <property type="entry name" value="Sigma54_activat"/>
    <property type="match status" value="1"/>
</dbReference>
<dbReference type="SMART" id="SM00382">
    <property type="entry name" value="AAA"/>
    <property type="match status" value="1"/>
</dbReference>
<keyword evidence="7" id="KW-0804">Transcription</keyword>
<accession>A0A0C1C3S8</accession>
<dbReference type="Pfam" id="PF25601">
    <property type="entry name" value="AAA_lid_14"/>
    <property type="match status" value="1"/>
</dbReference>
<dbReference type="Gene3D" id="3.40.50.300">
    <property type="entry name" value="P-loop containing nucleotide triphosphate hydrolases"/>
    <property type="match status" value="1"/>
</dbReference>
<dbReference type="PROSITE" id="PS50045">
    <property type="entry name" value="SIGMA54_INTERACT_4"/>
    <property type="match status" value="1"/>
</dbReference>
<evidence type="ECO:0000256" key="8">
    <source>
        <dbReference type="PROSITE-ProRule" id="PRU00169"/>
    </source>
</evidence>
<dbReference type="PATRIC" id="fig|83552.4.peg.619"/>
<dbReference type="CDD" id="cd17536">
    <property type="entry name" value="REC_YesN-like"/>
    <property type="match status" value="1"/>
</dbReference>
<evidence type="ECO:0000259" key="10">
    <source>
        <dbReference type="PROSITE" id="PS50110"/>
    </source>
</evidence>
<dbReference type="FunFam" id="3.40.50.2300:FF:000018">
    <property type="entry name" value="DNA-binding transcriptional regulator NtrC"/>
    <property type="match status" value="1"/>
</dbReference>
<dbReference type="AlphaFoldDB" id="A0A0C1C3S8"/>
<dbReference type="PANTHER" id="PTHR32071">
    <property type="entry name" value="TRANSCRIPTIONAL REGULATORY PROTEIN"/>
    <property type="match status" value="1"/>
</dbReference>
<dbReference type="Gene3D" id="1.10.10.60">
    <property type="entry name" value="Homeodomain-like"/>
    <property type="match status" value="1"/>
</dbReference>
<dbReference type="PROSITE" id="PS00688">
    <property type="entry name" value="SIGMA54_INTERACT_3"/>
    <property type="match status" value="1"/>
</dbReference>
<dbReference type="FunFam" id="3.40.50.300:FF:000006">
    <property type="entry name" value="DNA-binding transcriptional regulator NtrC"/>
    <property type="match status" value="1"/>
</dbReference>
<keyword evidence="5" id="KW-0805">Transcription regulation</keyword>
<keyword evidence="6" id="KW-0238">DNA-binding</keyword>
<dbReference type="PROSITE" id="PS00676">
    <property type="entry name" value="SIGMA54_INTERACT_2"/>
    <property type="match status" value="1"/>
</dbReference>
<dbReference type="InterPro" id="IPR002078">
    <property type="entry name" value="Sigma_54_int"/>
</dbReference>
<protein>
    <submittedName>
        <fullName evidence="11">Acetoacetate metabolism regulatory protein AtoC</fullName>
    </submittedName>
</protein>
<dbReference type="PROSITE" id="PS00675">
    <property type="entry name" value="SIGMA54_INTERACT_1"/>
    <property type="match status" value="1"/>
</dbReference>
<dbReference type="InterPro" id="IPR002197">
    <property type="entry name" value="HTH_Fis"/>
</dbReference>
<dbReference type="PRINTS" id="PR01590">
    <property type="entry name" value="HTHFIS"/>
</dbReference>
<dbReference type="GO" id="GO:0000160">
    <property type="term" value="P:phosphorelay signal transduction system"/>
    <property type="evidence" value="ECO:0007669"/>
    <property type="project" value="UniProtKB-KW"/>
</dbReference>
<evidence type="ECO:0000256" key="1">
    <source>
        <dbReference type="ARBA" id="ARBA00022553"/>
    </source>
</evidence>
<dbReference type="InterPro" id="IPR009057">
    <property type="entry name" value="Homeodomain-like_sf"/>
</dbReference>
<feature type="modified residue" description="4-aspartylphosphate" evidence="8">
    <location>
        <position position="60"/>
    </location>
</feature>
<evidence type="ECO:0000313" key="11">
    <source>
        <dbReference type="EMBL" id="KIA78166.1"/>
    </source>
</evidence>
<dbReference type="InterPro" id="IPR003593">
    <property type="entry name" value="AAA+_ATPase"/>
</dbReference>
<dbReference type="InterPro" id="IPR001789">
    <property type="entry name" value="Sig_transdc_resp-reg_receiver"/>
</dbReference>
<dbReference type="SUPFAM" id="SSF52172">
    <property type="entry name" value="CheY-like"/>
    <property type="match status" value="1"/>
</dbReference>
<dbReference type="GO" id="GO:0006355">
    <property type="term" value="P:regulation of DNA-templated transcription"/>
    <property type="evidence" value="ECO:0007669"/>
    <property type="project" value="InterPro"/>
</dbReference>
<evidence type="ECO:0000256" key="5">
    <source>
        <dbReference type="ARBA" id="ARBA00023015"/>
    </source>
</evidence>
<dbReference type="Pfam" id="PF00072">
    <property type="entry name" value="Response_reg"/>
    <property type="match status" value="1"/>
</dbReference>
<dbReference type="SUPFAM" id="SSF46689">
    <property type="entry name" value="Homeodomain-like"/>
    <property type="match status" value="1"/>
</dbReference>
<name>A0A0C1C3S8_9BACT</name>
<evidence type="ECO:0000259" key="9">
    <source>
        <dbReference type="PROSITE" id="PS50045"/>
    </source>
</evidence>
<gene>
    <name evidence="11" type="primary">atoC</name>
    <name evidence="11" type="ORF">DB43_EO00020</name>
</gene>
<comment type="caution">
    <text evidence="11">The sequence shown here is derived from an EMBL/GenBank/DDBJ whole genome shotgun (WGS) entry which is preliminary data.</text>
</comment>
<dbReference type="Proteomes" id="UP000031307">
    <property type="component" value="Unassembled WGS sequence"/>
</dbReference>
<dbReference type="InterPro" id="IPR058031">
    <property type="entry name" value="AAA_lid_NorR"/>
</dbReference>
<evidence type="ECO:0000256" key="6">
    <source>
        <dbReference type="ARBA" id="ARBA00023125"/>
    </source>
</evidence>
<sequence length="470" mass="53193">MFKEYLMSVEKILIVDDESIVRNFLAETLRRKNIEVVTAESGKKALSLIKDTPFDMVITDMKMPDLTGIDILRKCKEISPNTIVVVITAFGSIENAVEAMKLGAFNYLIKPFSPDTIEAIIEKAKEHLSLVQENQYLRQQVSTGDSRNHFQIIGESPIMKQILRDVTRVAQSNASVFINGESGTGKEVIAQAIHANSARSQFPFIKVNCAAIPETLIESEFFGHEKGAFTGANFKRLGRFELAHKGTLLLDEITEIPLAVQAKLLRAIQEQEFERVGGSKPIKVDVRLISTSNRDMKDAIAHKILREDLYYRLNVVPIYLPPLRDRPEDILPLAHYFLEKMCMENHKQAKTFSKESIKKLVGYAWPGNVRELANIVERAVVMTTNSEITPEHLYIENNHPNLPLRTASTLSQNTLTSLPVGMTLQELEKRLIIETLQAQHNNRTKTAEVLGISVRTLRNKLNEYNMKNER</sequence>
<keyword evidence="3" id="KW-0067">ATP-binding</keyword>
<dbReference type="CDD" id="cd00009">
    <property type="entry name" value="AAA"/>
    <property type="match status" value="1"/>
</dbReference>
<dbReference type="SUPFAM" id="SSF52540">
    <property type="entry name" value="P-loop containing nucleoside triphosphate hydrolases"/>
    <property type="match status" value="1"/>
</dbReference>
<keyword evidence="4" id="KW-0902">Two-component regulatory system</keyword>
<dbReference type="PANTHER" id="PTHR32071:SF21">
    <property type="entry name" value="TRANSCRIPTIONAL REGULATORY PROTEIN FLGR"/>
    <property type="match status" value="1"/>
</dbReference>
<evidence type="ECO:0000256" key="7">
    <source>
        <dbReference type="ARBA" id="ARBA00023163"/>
    </source>
</evidence>
<dbReference type="Gene3D" id="1.10.8.60">
    <property type="match status" value="1"/>
</dbReference>
<dbReference type="GO" id="GO:0005524">
    <property type="term" value="F:ATP binding"/>
    <property type="evidence" value="ECO:0007669"/>
    <property type="project" value="UniProtKB-KW"/>
</dbReference>
<evidence type="ECO:0000256" key="3">
    <source>
        <dbReference type="ARBA" id="ARBA00022840"/>
    </source>
</evidence>
<dbReference type="GO" id="GO:0043565">
    <property type="term" value="F:sequence-specific DNA binding"/>
    <property type="evidence" value="ECO:0007669"/>
    <property type="project" value="InterPro"/>
</dbReference>